<dbReference type="Proteomes" id="UP000647172">
    <property type="component" value="Unassembled WGS sequence"/>
</dbReference>
<accession>A0A919JLF6</accession>
<comment type="caution">
    <text evidence="2">The sequence shown here is derived from an EMBL/GenBank/DDBJ whole genome shotgun (WGS) entry which is preliminary data.</text>
</comment>
<gene>
    <name evidence="2" type="ORF">Ani05nite_50390</name>
</gene>
<keyword evidence="3" id="KW-1185">Reference proteome</keyword>
<dbReference type="Pfam" id="PF01636">
    <property type="entry name" value="APH"/>
    <property type="match status" value="1"/>
</dbReference>
<dbReference type="AlphaFoldDB" id="A0A919JLF6"/>
<evidence type="ECO:0000313" key="3">
    <source>
        <dbReference type="Proteomes" id="UP000647172"/>
    </source>
</evidence>
<dbReference type="InterPro" id="IPR011009">
    <property type="entry name" value="Kinase-like_dom_sf"/>
</dbReference>
<evidence type="ECO:0000259" key="1">
    <source>
        <dbReference type="Pfam" id="PF01636"/>
    </source>
</evidence>
<sequence length="127" mass="13967">MPGLPTSVIHGDAWQGNFAVIDSQDPVILDLEAFCVGPELWDLIAIAVDFTDFARIPKSEYEGFAAAYHFDVITSPAYLLLAEVQELRWTAYVIGKSKPGSAAESEAAHRVACLKGEVSRPWKWAPF</sequence>
<feature type="domain" description="Aminoglycoside phosphotransferase" evidence="1">
    <location>
        <begin position="3"/>
        <end position="71"/>
    </location>
</feature>
<dbReference type="EMBL" id="BOMQ01000060">
    <property type="protein sequence ID" value="GIE51505.1"/>
    <property type="molecule type" value="Genomic_DNA"/>
</dbReference>
<dbReference type="InterPro" id="IPR002575">
    <property type="entry name" value="Aminoglycoside_PTrfase"/>
</dbReference>
<dbReference type="Gene3D" id="1.10.510.10">
    <property type="entry name" value="Transferase(Phosphotransferase) domain 1"/>
    <property type="match status" value="1"/>
</dbReference>
<reference evidence="2" key="1">
    <citation type="submission" date="2021-01" db="EMBL/GenBank/DDBJ databases">
        <title>Whole genome shotgun sequence of Actinoplanes nipponensis NBRC 14063.</title>
        <authorList>
            <person name="Komaki H."/>
            <person name="Tamura T."/>
        </authorList>
    </citation>
    <scope>NUCLEOTIDE SEQUENCE</scope>
    <source>
        <strain evidence="2">NBRC 14063</strain>
    </source>
</reference>
<proteinExistence type="predicted"/>
<organism evidence="2 3">
    <name type="scientific">Actinoplanes nipponensis</name>
    <dbReference type="NCBI Taxonomy" id="135950"/>
    <lineage>
        <taxon>Bacteria</taxon>
        <taxon>Bacillati</taxon>
        <taxon>Actinomycetota</taxon>
        <taxon>Actinomycetes</taxon>
        <taxon>Micromonosporales</taxon>
        <taxon>Micromonosporaceae</taxon>
        <taxon>Actinoplanes</taxon>
    </lineage>
</organism>
<protein>
    <recommendedName>
        <fullName evidence="1">Aminoglycoside phosphotransferase domain-containing protein</fullName>
    </recommendedName>
</protein>
<evidence type="ECO:0000313" key="2">
    <source>
        <dbReference type="EMBL" id="GIE51505.1"/>
    </source>
</evidence>
<name>A0A919JLF6_9ACTN</name>
<dbReference type="SUPFAM" id="SSF56112">
    <property type="entry name" value="Protein kinase-like (PK-like)"/>
    <property type="match status" value="1"/>
</dbReference>